<protein>
    <submittedName>
        <fullName evidence="2">Uncharacterized protein</fullName>
    </submittedName>
</protein>
<sequence length="161" mass="17279">MDSTATKADKPVEVVVTKKAFNLACSWVQSMSGGADFDVVAETKGLPEDDGAHARPTRLGLGAKYLSHAQASRVSTQVDKKLRAKLVPAKTGTGYQGGRRDGKGRENYEEEAVQGGGHGEDEDEEDDSRASVFKKRTSAFIRPTLIVSETAGSKKKKRKGP</sequence>
<gene>
    <name evidence="2" type="ORF">KC19_6G028500</name>
</gene>
<comment type="caution">
    <text evidence="2">The sequence shown here is derived from an EMBL/GenBank/DDBJ whole genome shotgun (WGS) entry which is preliminary data.</text>
</comment>
<evidence type="ECO:0000256" key="1">
    <source>
        <dbReference type="SAM" id="MobiDB-lite"/>
    </source>
</evidence>
<dbReference type="Pfam" id="PF11595">
    <property type="entry name" value="DUF3245"/>
    <property type="match status" value="1"/>
</dbReference>
<evidence type="ECO:0000313" key="2">
    <source>
        <dbReference type="EMBL" id="KAG0568556.1"/>
    </source>
</evidence>
<evidence type="ECO:0000313" key="3">
    <source>
        <dbReference type="Proteomes" id="UP000822688"/>
    </source>
</evidence>
<reference evidence="2 3" key="1">
    <citation type="submission" date="2020-06" db="EMBL/GenBank/DDBJ databases">
        <title>WGS assembly of Ceratodon purpureus strain R40.</title>
        <authorList>
            <person name="Carey S.B."/>
            <person name="Jenkins J."/>
            <person name="Shu S."/>
            <person name="Lovell J.T."/>
            <person name="Sreedasyam A."/>
            <person name="Maumus F."/>
            <person name="Tiley G.P."/>
            <person name="Fernandez-Pozo N."/>
            <person name="Barry K."/>
            <person name="Chen C."/>
            <person name="Wang M."/>
            <person name="Lipzen A."/>
            <person name="Daum C."/>
            <person name="Saski C.A."/>
            <person name="Payton A.C."/>
            <person name="Mcbreen J.C."/>
            <person name="Conrad R.E."/>
            <person name="Kollar L.M."/>
            <person name="Olsson S."/>
            <person name="Huttunen S."/>
            <person name="Landis J.B."/>
            <person name="Wickett N.J."/>
            <person name="Johnson M.G."/>
            <person name="Rensing S.A."/>
            <person name="Grimwood J."/>
            <person name="Schmutz J."/>
            <person name="Mcdaniel S.F."/>
        </authorList>
    </citation>
    <scope>NUCLEOTIDE SEQUENCE [LARGE SCALE GENOMIC DNA]</scope>
    <source>
        <strain evidence="2 3">R40</strain>
    </source>
</reference>
<dbReference type="Proteomes" id="UP000822688">
    <property type="component" value="Chromosome 6"/>
</dbReference>
<organism evidence="2 3">
    <name type="scientific">Ceratodon purpureus</name>
    <name type="common">Fire moss</name>
    <name type="synonym">Dicranum purpureum</name>
    <dbReference type="NCBI Taxonomy" id="3225"/>
    <lineage>
        <taxon>Eukaryota</taxon>
        <taxon>Viridiplantae</taxon>
        <taxon>Streptophyta</taxon>
        <taxon>Embryophyta</taxon>
        <taxon>Bryophyta</taxon>
        <taxon>Bryophytina</taxon>
        <taxon>Bryopsida</taxon>
        <taxon>Dicranidae</taxon>
        <taxon>Pseudoditrichales</taxon>
        <taxon>Ditrichaceae</taxon>
        <taxon>Ceratodon</taxon>
    </lineage>
</organism>
<dbReference type="AlphaFoldDB" id="A0A8T0H9H3"/>
<name>A0A8T0H9H3_CERPU</name>
<feature type="region of interest" description="Disordered" evidence="1">
    <location>
        <begin position="85"/>
        <end position="135"/>
    </location>
</feature>
<feature type="compositionally biased region" description="Basic and acidic residues" evidence="1">
    <location>
        <begin position="98"/>
        <end position="107"/>
    </location>
</feature>
<dbReference type="PANTHER" id="PTHR35741:SF1">
    <property type="entry name" value="FACTOR CWC22-LIKE PROTEIN, PUTATIVE (DUF3245)-RELATED"/>
    <property type="match status" value="1"/>
</dbReference>
<dbReference type="PANTHER" id="PTHR35741">
    <property type="entry name" value="FACTOR CWC22-LIKE PROTEIN, PUTATIVE (DUF3245)-RELATED"/>
    <property type="match status" value="1"/>
</dbReference>
<keyword evidence="3" id="KW-1185">Reference proteome</keyword>
<dbReference type="EMBL" id="CM026427">
    <property type="protein sequence ID" value="KAG0568556.1"/>
    <property type="molecule type" value="Genomic_DNA"/>
</dbReference>
<dbReference type="InterPro" id="IPR021641">
    <property type="entry name" value="DUF3245"/>
</dbReference>
<accession>A0A8T0H9H3</accession>
<proteinExistence type="predicted"/>